<protein>
    <recommendedName>
        <fullName evidence="3">RapA2 cadherin-like domain-containing protein</fullName>
    </recommendedName>
</protein>
<sequence>MSFPQARKNSCFTILLTLFLTVQISACSTDENYSTDRENTPSTTELDNGINENSPAEIRGVDSGSVTEDLDPDEDNLLEVDGKLTIIDSDISESAFIAMTSTGDYGSLTIDSTGIWHYSVQNNLPIIQNLSTGSSLIDRLSISSVDGTNHQIAITILGVNEANQPAFISGIDTGSVTEDITSDNNTLIISGKLNITDDDIGENVFFNQSKNTIYGSFIIFGSGFWIYSADNALATIQNHASGFIQLIML</sequence>
<feature type="region of interest" description="Disordered" evidence="1">
    <location>
        <begin position="30"/>
        <end position="73"/>
    </location>
</feature>
<gene>
    <name evidence="2" type="ORF">MNBD_GAMMA05-2694</name>
</gene>
<accession>A0A3B0X2C3</accession>
<dbReference type="InterPro" id="IPR010221">
    <property type="entry name" value="VCBS_dom"/>
</dbReference>
<evidence type="ECO:0000256" key="1">
    <source>
        <dbReference type="SAM" id="MobiDB-lite"/>
    </source>
</evidence>
<dbReference type="AlphaFoldDB" id="A0A3B0X2C3"/>
<proteinExistence type="predicted"/>
<feature type="compositionally biased region" description="Polar residues" evidence="1">
    <location>
        <begin position="40"/>
        <end position="54"/>
    </location>
</feature>
<dbReference type="NCBIfam" id="TIGR01965">
    <property type="entry name" value="VCBS_repeat"/>
    <property type="match status" value="2"/>
</dbReference>
<dbReference type="InterPro" id="IPR013783">
    <property type="entry name" value="Ig-like_fold"/>
</dbReference>
<organism evidence="2">
    <name type="scientific">hydrothermal vent metagenome</name>
    <dbReference type="NCBI Taxonomy" id="652676"/>
    <lineage>
        <taxon>unclassified sequences</taxon>
        <taxon>metagenomes</taxon>
        <taxon>ecological metagenomes</taxon>
    </lineage>
</organism>
<evidence type="ECO:0000313" key="2">
    <source>
        <dbReference type="EMBL" id="VAW50766.1"/>
    </source>
</evidence>
<dbReference type="Gene3D" id="2.60.40.10">
    <property type="entry name" value="Immunoglobulins"/>
    <property type="match status" value="2"/>
</dbReference>
<dbReference type="EMBL" id="UOFE01000006">
    <property type="protein sequence ID" value="VAW50766.1"/>
    <property type="molecule type" value="Genomic_DNA"/>
</dbReference>
<reference evidence="2" key="1">
    <citation type="submission" date="2018-06" db="EMBL/GenBank/DDBJ databases">
        <authorList>
            <person name="Zhirakovskaya E."/>
        </authorList>
    </citation>
    <scope>NUCLEOTIDE SEQUENCE</scope>
</reference>
<evidence type="ECO:0008006" key="3">
    <source>
        <dbReference type="Google" id="ProtNLM"/>
    </source>
</evidence>
<name>A0A3B0X2C3_9ZZZZ</name>